<name>A0AAU8JQD9_9ACTN</name>
<dbReference type="SUPFAM" id="SSF52402">
    <property type="entry name" value="Adenine nucleotide alpha hydrolases-like"/>
    <property type="match status" value="2"/>
</dbReference>
<dbReference type="PANTHER" id="PTHR46553">
    <property type="entry name" value="ADENINE NUCLEOTIDE ALPHA HYDROLASES-LIKE SUPERFAMILY PROTEIN"/>
    <property type="match status" value="1"/>
</dbReference>
<dbReference type="PANTHER" id="PTHR46553:SF3">
    <property type="entry name" value="ADENINE NUCLEOTIDE ALPHA HYDROLASES-LIKE SUPERFAMILY PROTEIN"/>
    <property type="match status" value="1"/>
</dbReference>
<dbReference type="InterPro" id="IPR006016">
    <property type="entry name" value="UspA"/>
</dbReference>
<feature type="domain" description="UspA" evidence="2">
    <location>
        <begin position="147"/>
        <end position="283"/>
    </location>
</feature>
<sequence length="285" mass="30015">MRYPVIVGIDGTDASHDAVDWASDEAVLRNVPLHILHAWLGETLNAPAGQETRLTRDAGEEALGAAREQAGLHRPGLAVTTQLADDYARDALLAVSEETDLLVLGARGSGGFSRLLVGSTSLYVSSHALCPVVVVHSADVRSTAGGVLVGVDGEIGSDGVLTFAFEAASRRRLPLQAVHAWSYPLVSGPGHAFPAVYEEEHVAAERERLLVEALAAGRQQFPDVEVTEVAVRSDAARLLVTLSEAHQLVVVGRHGAVRGPMRRLGSVSQAVVQHAHCPVAVVPLG</sequence>
<dbReference type="Pfam" id="PF00582">
    <property type="entry name" value="Usp"/>
    <property type="match status" value="2"/>
</dbReference>
<proteinExistence type="inferred from homology"/>
<dbReference type="InterPro" id="IPR006015">
    <property type="entry name" value="Universal_stress_UspA"/>
</dbReference>
<dbReference type="PRINTS" id="PR01438">
    <property type="entry name" value="UNVRSLSTRESS"/>
</dbReference>
<feature type="domain" description="UspA" evidence="2">
    <location>
        <begin position="4"/>
        <end position="136"/>
    </location>
</feature>
<dbReference type="EMBL" id="CP159872">
    <property type="protein sequence ID" value="XCM77534.1"/>
    <property type="molecule type" value="Genomic_DNA"/>
</dbReference>
<evidence type="ECO:0000256" key="1">
    <source>
        <dbReference type="ARBA" id="ARBA00008791"/>
    </source>
</evidence>
<dbReference type="KEGG" id="kcm:ABWK59_00475"/>
<dbReference type="Gene3D" id="3.40.50.620">
    <property type="entry name" value="HUPs"/>
    <property type="match status" value="2"/>
</dbReference>
<dbReference type="InterPro" id="IPR014729">
    <property type="entry name" value="Rossmann-like_a/b/a_fold"/>
</dbReference>
<evidence type="ECO:0000313" key="3">
    <source>
        <dbReference type="EMBL" id="XCM77534.1"/>
    </source>
</evidence>
<reference evidence="3" key="1">
    <citation type="submission" date="2024-06" db="EMBL/GenBank/DDBJ databases">
        <title>The genome sequences of Kitasatospora sp. strain HUAS MG31.</title>
        <authorList>
            <person name="Mo P."/>
        </authorList>
    </citation>
    <scope>NUCLEOTIDE SEQUENCE</scope>
    <source>
        <strain evidence="3">HUAS MG31</strain>
    </source>
</reference>
<comment type="similarity">
    <text evidence="1">Belongs to the universal stress protein A family.</text>
</comment>
<dbReference type="RefSeq" id="WP_354637157.1">
    <property type="nucleotide sequence ID" value="NZ_CP159872.1"/>
</dbReference>
<evidence type="ECO:0000259" key="2">
    <source>
        <dbReference type="Pfam" id="PF00582"/>
    </source>
</evidence>
<organism evidence="3">
    <name type="scientific">Kitasatospora camelliae</name>
    <dbReference type="NCBI Taxonomy" id="3156397"/>
    <lineage>
        <taxon>Bacteria</taxon>
        <taxon>Bacillati</taxon>
        <taxon>Actinomycetota</taxon>
        <taxon>Actinomycetes</taxon>
        <taxon>Kitasatosporales</taxon>
        <taxon>Streptomycetaceae</taxon>
        <taxon>Kitasatospora</taxon>
    </lineage>
</organism>
<gene>
    <name evidence="3" type="ORF">ABWK59_00475</name>
</gene>
<accession>A0AAU8JQD9</accession>
<dbReference type="AlphaFoldDB" id="A0AAU8JQD9"/>
<protein>
    <submittedName>
        <fullName evidence="3">Universal stress protein</fullName>
    </submittedName>
</protein>